<name>T1DF91_9ZZZZ</name>
<dbReference type="InterPro" id="IPR014726">
    <property type="entry name" value="Ribosomal_uL2_dom3"/>
</dbReference>
<dbReference type="GO" id="GO:0003735">
    <property type="term" value="F:structural constituent of ribosome"/>
    <property type="evidence" value="ECO:0007669"/>
    <property type="project" value="InterPro"/>
</dbReference>
<feature type="non-terminal residue" evidence="6">
    <location>
        <position position="1"/>
    </location>
</feature>
<evidence type="ECO:0000256" key="3">
    <source>
        <dbReference type="ARBA" id="ARBA00023274"/>
    </source>
</evidence>
<evidence type="ECO:0000259" key="5">
    <source>
        <dbReference type="SMART" id="SM01382"/>
    </source>
</evidence>
<dbReference type="SUPFAM" id="SSF50104">
    <property type="entry name" value="Translation proteins SH3-like domain"/>
    <property type="match status" value="1"/>
</dbReference>
<reference evidence="6" key="2">
    <citation type="journal article" date="2014" name="ISME J.">
        <title>Microbial stratification in low pH oxic and suboxic macroscopic growths along an acid mine drainage.</title>
        <authorList>
            <person name="Mendez-Garcia C."/>
            <person name="Mesa V."/>
            <person name="Sprenger R.R."/>
            <person name="Richter M."/>
            <person name="Diez M.S."/>
            <person name="Solano J."/>
            <person name="Bargiela R."/>
            <person name="Golyshina O.V."/>
            <person name="Manteca A."/>
            <person name="Ramos J.L."/>
            <person name="Gallego J.R."/>
            <person name="Llorente I."/>
            <person name="Martins Dos Santos V.A."/>
            <person name="Jensen O.N."/>
            <person name="Pelaez A.I."/>
            <person name="Sanchez J."/>
            <person name="Ferrer M."/>
        </authorList>
    </citation>
    <scope>NUCLEOTIDE SEQUENCE</scope>
</reference>
<evidence type="ECO:0000313" key="6">
    <source>
        <dbReference type="EMBL" id="EQD80029.1"/>
    </source>
</evidence>
<sequence length="203" mass="21483">KLLDSGKYKVVDLIHAPGRSGPLMKVLSDSKKVSFEIAFRGAYVGQELNSGKIEEPGNGDTTYLGLISDGSFVHNIEAMPGDGGKFCRTAGASSQVISHGENVSIKLPSGSIKNFNPSCRATIGIVAGAGAKDIPILKAGRQKHYLQSRAKRPYSVRGVAMNAVNHPHGGGNHQHIGRPNTVGRGAPPGRKVGRLSPQRRKSK</sequence>
<dbReference type="EMBL" id="AUZX01001003">
    <property type="protein sequence ID" value="EQD80029.1"/>
    <property type="molecule type" value="Genomic_DNA"/>
</dbReference>
<dbReference type="PANTHER" id="PTHR13691">
    <property type="entry name" value="RIBOSOMAL PROTEIN L2"/>
    <property type="match status" value="1"/>
</dbReference>
<comment type="similarity">
    <text evidence="1">Belongs to the universal ribosomal protein uL2 family.</text>
</comment>
<proteinExistence type="inferred from homology"/>
<dbReference type="PANTHER" id="PTHR13691:SF16">
    <property type="entry name" value="LARGE RIBOSOMAL SUBUNIT PROTEIN UL2"/>
    <property type="match status" value="1"/>
</dbReference>
<dbReference type="Gene3D" id="2.30.30.30">
    <property type="match status" value="1"/>
</dbReference>
<feature type="compositionally biased region" description="Basic residues" evidence="4">
    <location>
        <begin position="191"/>
        <end position="203"/>
    </location>
</feature>
<keyword evidence="2 6" id="KW-0689">Ribosomal protein</keyword>
<reference evidence="6" key="1">
    <citation type="submission" date="2013-08" db="EMBL/GenBank/DDBJ databases">
        <authorList>
            <person name="Mendez C."/>
            <person name="Richter M."/>
            <person name="Ferrer M."/>
            <person name="Sanchez J."/>
        </authorList>
    </citation>
    <scope>NUCLEOTIDE SEQUENCE</scope>
</reference>
<comment type="caution">
    <text evidence="6">The sequence shown here is derived from an EMBL/GenBank/DDBJ whole genome shotgun (WGS) entry which is preliminary data.</text>
</comment>
<feature type="domain" description="Large ribosomal subunit protein uL2 C-terminal" evidence="5">
    <location>
        <begin position="56"/>
        <end position="188"/>
    </location>
</feature>
<dbReference type="GO" id="GO:0002181">
    <property type="term" value="P:cytoplasmic translation"/>
    <property type="evidence" value="ECO:0007669"/>
    <property type="project" value="TreeGrafter"/>
</dbReference>
<accession>T1DF91</accession>
<keyword evidence="3" id="KW-0687">Ribonucleoprotein</keyword>
<evidence type="ECO:0000256" key="2">
    <source>
        <dbReference type="ARBA" id="ARBA00022980"/>
    </source>
</evidence>
<dbReference type="InterPro" id="IPR002171">
    <property type="entry name" value="Ribosomal_uL2"/>
</dbReference>
<evidence type="ECO:0000256" key="1">
    <source>
        <dbReference type="ARBA" id="ARBA00005636"/>
    </source>
</evidence>
<protein>
    <submittedName>
        <fullName evidence="6">50S ribosomal protein L2P</fullName>
    </submittedName>
</protein>
<dbReference type="SUPFAM" id="SSF50249">
    <property type="entry name" value="Nucleic acid-binding proteins"/>
    <property type="match status" value="1"/>
</dbReference>
<dbReference type="GO" id="GO:0003723">
    <property type="term" value="F:RNA binding"/>
    <property type="evidence" value="ECO:0007669"/>
    <property type="project" value="TreeGrafter"/>
</dbReference>
<gene>
    <name evidence="6" type="ORF">B1A_01314</name>
</gene>
<dbReference type="InterPro" id="IPR014722">
    <property type="entry name" value="Rib_uL2_dom2"/>
</dbReference>
<organism evidence="6">
    <name type="scientific">mine drainage metagenome</name>
    <dbReference type="NCBI Taxonomy" id="410659"/>
    <lineage>
        <taxon>unclassified sequences</taxon>
        <taxon>metagenomes</taxon>
        <taxon>ecological metagenomes</taxon>
    </lineage>
</organism>
<dbReference type="AlphaFoldDB" id="T1DF91"/>
<dbReference type="SMART" id="SM01382">
    <property type="entry name" value="Ribosomal_L2_C"/>
    <property type="match status" value="1"/>
</dbReference>
<dbReference type="InterPro" id="IPR008991">
    <property type="entry name" value="Translation_prot_SH3-like_sf"/>
</dbReference>
<dbReference type="GO" id="GO:0022625">
    <property type="term" value="C:cytosolic large ribosomal subunit"/>
    <property type="evidence" value="ECO:0007669"/>
    <property type="project" value="TreeGrafter"/>
</dbReference>
<dbReference type="InterPro" id="IPR022669">
    <property type="entry name" value="Ribosomal_uL2_C"/>
</dbReference>
<dbReference type="Gene3D" id="4.10.950.10">
    <property type="entry name" value="Ribosomal protein L2, domain 3"/>
    <property type="match status" value="1"/>
</dbReference>
<evidence type="ECO:0000256" key="4">
    <source>
        <dbReference type="SAM" id="MobiDB-lite"/>
    </source>
</evidence>
<dbReference type="Pfam" id="PF03947">
    <property type="entry name" value="Ribosomal_L2_C"/>
    <property type="match status" value="1"/>
</dbReference>
<dbReference type="InterPro" id="IPR012340">
    <property type="entry name" value="NA-bd_OB-fold"/>
</dbReference>
<feature type="region of interest" description="Disordered" evidence="4">
    <location>
        <begin position="165"/>
        <end position="203"/>
    </location>
</feature>